<evidence type="ECO:0000256" key="3">
    <source>
        <dbReference type="ARBA" id="ARBA00022448"/>
    </source>
</evidence>
<reference evidence="10 11" key="1">
    <citation type="submission" date="2022-08" db="EMBL/GenBank/DDBJ databases">
        <title>Bacterial and archaeal communities from various locations to study Microbial Dark Matter (Phase II).</title>
        <authorList>
            <person name="Stepanauskas R."/>
        </authorList>
    </citation>
    <scope>NUCLEOTIDE SEQUENCE [LARGE SCALE GENOMIC DNA]</scope>
    <source>
        <strain evidence="10 11">PD1</strain>
    </source>
</reference>
<dbReference type="InterPro" id="IPR028351">
    <property type="entry name" value="CyaE"/>
</dbReference>
<comment type="similarity">
    <text evidence="2">Belongs to the outer membrane factor (OMF) (TC 1.B.17) family.</text>
</comment>
<evidence type="ECO:0000256" key="9">
    <source>
        <dbReference type="SAM" id="SignalP"/>
    </source>
</evidence>
<feature type="signal peptide" evidence="9">
    <location>
        <begin position="1"/>
        <end position="19"/>
    </location>
</feature>
<evidence type="ECO:0000313" key="11">
    <source>
        <dbReference type="Proteomes" id="UP001204798"/>
    </source>
</evidence>
<comment type="subcellular location">
    <subcellularLocation>
        <location evidence="1">Cell outer membrane</location>
    </subcellularLocation>
</comment>
<dbReference type="PANTHER" id="PTHR30026:SF20">
    <property type="entry name" value="OUTER MEMBRANE PROTEIN TOLC"/>
    <property type="match status" value="1"/>
</dbReference>
<name>A0ABT2ETE0_9BACT</name>
<evidence type="ECO:0000256" key="8">
    <source>
        <dbReference type="SAM" id="Coils"/>
    </source>
</evidence>
<keyword evidence="3" id="KW-0813">Transport</keyword>
<feature type="chain" id="PRO_5046074603" evidence="9">
    <location>
        <begin position="20"/>
        <end position="459"/>
    </location>
</feature>
<keyword evidence="8" id="KW-0175">Coiled coil</keyword>
<accession>A0ABT2ETE0</accession>
<organism evidence="10 11">
    <name type="scientific">Candidatus Fervidibacter sacchari</name>
    <dbReference type="NCBI Taxonomy" id="1448929"/>
    <lineage>
        <taxon>Bacteria</taxon>
        <taxon>Candidatus Fervidibacterota</taxon>
        <taxon>Candidatus Fervidibacter</taxon>
    </lineage>
</organism>
<keyword evidence="4" id="KW-1134">Transmembrane beta strand</keyword>
<keyword evidence="11" id="KW-1185">Reference proteome</keyword>
<comment type="caution">
    <text evidence="10">The sequence shown here is derived from an EMBL/GenBank/DDBJ whole genome shotgun (WGS) entry which is preliminary data.</text>
</comment>
<evidence type="ECO:0000256" key="7">
    <source>
        <dbReference type="ARBA" id="ARBA00023237"/>
    </source>
</evidence>
<feature type="coiled-coil region" evidence="8">
    <location>
        <begin position="329"/>
        <end position="381"/>
    </location>
</feature>
<dbReference type="EMBL" id="JANUCP010000009">
    <property type="protein sequence ID" value="MCS3921120.1"/>
    <property type="molecule type" value="Genomic_DNA"/>
</dbReference>
<dbReference type="InterPro" id="IPR003423">
    <property type="entry name" value="OMP_efflux"/>
</dbReference>
<dbReference type="Gene3D" id="1.20.1600.10">
    <property type="entry name" value="Outer membrane efflux proteins (OEP)"/>
    <property type="match status" value="1"/>
</dbReference>
<protein>
    <submittedName>
        <fullName evidence="10">TolC family type I secretion outer membrane protein</fullName>
    </submittedName>
</protein>
<evidence type="ECO:0000256" key="1">
    <source>
        <dbReference type="ARBA" id="ARBA00004442"/>
    </source>
</evidence>
<dbReference type="RefSeq" id="WP_259101958.1">
    <property type="nucleotide sequence ID" value="NZ_CP130454.1"/>
</dbReference>
<evidence type="ECO:0000256" key="2">
    <source>
        <dbReference type="ARBA" id="ARBA00007613"/>
    </source>
</evidence>
<keyword evidence="9" id="KW-0732">Signal</keyword>
<gene>
    <name evidence="10" type="ORF">M2350_003561</name>
</gene>
<dbReference type="PIRSF" id="PIRSF001892">
    <property type="entry name" value="CyaE"/>
    <property type="match status" value="1"/>
</dbReference>
<keyword evidence="6" id="KW-0472">Membrane</keyword>
<evidence type="ECO:0000313" key="10">
    <source>
        <dbReference type="EMBL" id="MCS3921120.1"/>
    </source>
</evidence>
<sequence length="459" mass="50883">MRGWLSVLLTFLSLSFAVGQETQPLTLQQCIEIALKTHPLVRLSYRQLDAALARSEQAKAQWRPELTFTGVQRRQGPTVSFTVPNPITQVPVSIEIVKRDMRTLTGEIRQSLLSFGRKSASIRSAEFQVNATSATVQAVQAQLILRVTEAYADVLAAQAMEEVARQAVERVKIVLKTAQARYEAGVAPKFDVLRAEAELAAAEEQLLAAQNGVALAKAALNQLLGRPTNAPIELVSLPEPLDVPPELIQSEPFIKQAMANRPELRSSEWQIRAAEELVKLAKADKNPLVLLTGSYVRQTRTGFAEDYQWGVNLVVQFPIFDSGRRESVIREREATLEQALAQRENFERQIALEVEQAVRNFQVALQRLKTARAALASAEEAFRLAQVRYEGGVGTQVEVWDAQVALTRARANEVQAFYDAHKAFARLVYATGLSESEVRKLLKSLSTSTQISLDGGEQR</sequence>
<keyword evidence="7" id="KW-0998">Cell outer membrane</keyword>
<evidence type="ECO:0000256" key="4">
    <source>
        <dbReference type="ARBA" id="ARBA00022452"/>
    </source>
</evidence>
<dbReference type="Proteomes" id="UP001204798">
    <property type="component" value="Unassembled WGS sequence"/>
</dbReference>
<evidence type="ECO:0000256" key="5">
    <source>
        <dbReference type="ARBA" id="ARBA00022692"/>
    </source>
</evidence>
<dbReference type="InterPro" id="IPR051906">
    <property type="entry name" value="TolC-like"/>
</dbReference>
<dbReference type="Pfam" id="PF02321">
    <property type="entry name" value="OEP"/>
    <property type="match status" value="2"/>
</dbReference>
<proteinExistence type="inferred from homology"/>
<dbReference type="SUPFAM" id="SSF56954">
    <property type="entry name" value="Outer membrane efflux proteins (OEP)"/>
    <property type="match status" value="1"/>
</dbReference>
<evidence type="ECO:0000256" key="6">
    <source>
        <dbReference type="ARBA" id="ARBA00023136"/>
    </source>
</evidence>
<keyword evidence="5" id="KW-0812">Transmembrane</keyword>
<dbReference type="PANTHER" id="PTHR30026">
    <property type="entry name" value="OUTER MEMBRANE PROTEIN TOLC"/>
    <property type="match status" value="1"/>
</dbReference>